<gene>
    <name evidence="1" type="ORF">C0674_15420</name>
</gene>
<evidence type="ECO:0000313" key="2">
    <source>
        <dbReference type="Proteomes" id="UP000285882"/>
    </source>
</evidence>
<accession>A0ABX5QB27</accession>
<protein>
    <submittedName>
        <fullName evidence="1">Uncharacterized protein</fullName>
    </submittedName>
</protein>
<sequence length="72" mass="8305">MLKQGILLINCTLMAITRPINCPLIAVLSYMAFGNTVAEIHWKNELMHVILFEDNVFQKNRLLLLRFGIISF</sequence>
<reference evidence="1 2" key="1">
    <citation type="submission" date="2018-01" db="EMBL/GenBank/DDBJ databases">
        <title>Complete genome sequencing of Sporolactobacillus terrae DLG3.</title>
        <authorList>
            <person name="Nam Y.-D."/>
            <person name="Kang J."/>
            <person name="Chung W.-H."/>
        </authorList>
    </citation>
    <scope>NUCLEOTIDE SEQUENCE [LARGE SCALE GENOMIC DNA]</scope>
    <source>
        <strain evidence="1 2">DLG3</strain>
    </source>
</reference>
<name>A0ABX5QB27_9BACL</name>
<organism evidence="1 2">
    <name type="scientific">Sporolactobacillus terrae</name>
    <dbReference type="NCBI Taxonomy" id="269673"/>
    <lineage>
        <taxon>Bacteria</taxon>
        <taxon>Bacillati</taxon>
        <taxon>Bacillota</taxon>
        <taxon>Bacilli</taxon>
        <taxon>Bacillales</taxon>
        <taxon>Sporolactobacillaceae</taxon>
        <taxon>Sporolactobacillus</taxon>
    </lineage>
</organism>
<keyword evidence="2" id="KW-1185">Reference proteome</keyword>
<dbReference type="Proteomes" id="UP000285882">
    <property type="component" value="Chromosome"/>
</dbReference>
<dbReference type="EMBL" id="CP025688">
    <property type="protein sequence ID" value="QAA23867.1"/>
    <property type="molecule type" value="Genomic_DNA"/>
</dbReference>
<proteinExistence type="predicted"/>
<evidence type="ECO:0000313" key="1">
    <source>
        <dbReference type="EMBL" id="QAA23867.1"/>
    </source>
</evidence>